<feature type="region of interest" description="Disordered" evidence="1">
    <location>
        <begin position="1157"/>
        <end position="1204"/>
    </location>
</feature>
<dbReference type="PANTHER" id="PTHR47027:SF20">
    <property type="entry name" value="REVERSE TRANSCRIPTASE-LIKE PROTEIN WITH RNA-DIRECTED DNA POLYMERASE DOMAIN"/>
    <property type="match status" value="1"/>
</dbReference>
<dbReference type="AlphaFoldDB" id="A0A1Q9CHL1"/>
<evidence type="ECO:0000259" key="2">
    <source>
        <dbReference type="PROSITE" id="PS50878"/>
    </source>
</evidence>
<reference evidence="3 4" key="1">
    <citation type="submission" date="2016-02" db="EMBL/GenBank/DDBJ databases">
        <title>Genome analysis of coral dinoflagellate symbionts highlights evolutionary adaptations to a symbiotic lifestyle.</title>
        <authorList>
            <person name="Aranda M."/>
            <person name="Li Y."/>
            <person name="Liew Y.J."/>
            <person name="Baumgarten S."/>
            <person name="Simakov O."/>
            <person name="Wilson M."/>
            <person name="Piel J."/>
            <person name="Ashoor H."/>
            <person name="Bougouffa S."/>
            <person name="Bajic V.B."/>
            <person name="Ryu T."/>
            <person name="Ravasi T."/>
            <person name="Bayer T."/>
            <person name="Micklem G."/>
            <person name="Kim H."/>
            <person name="Bhak J."/>
            <person name="Lajeunesse T.C."/>
            <person name="Voolstra C.R."/>
        </authorList>
    </citation>
    <scope>NUCLEOTIDE SEQUENCE [LARGE SCALE GENOMIC DNA]</scope>
    <source>
        <strain evidence="3 4">CCMP2467</strain>
    </source>
</reference>
<keyword evidence="4" id="KW-1185">Reference proteome</keyword>
<dbReference type="EMBL" id="LSRX01001195">
    <property type="protein sequence ID" value="OLP82410.1"/>
    <property type="molecule type" value="Genomic_DNA"/>
</dbReference>
<comment type="caution">
    <text evidence="3">The sequence shown here is derived from an EMBL/GenBank/DDBJ whole genome shotgun (WGS) entry which is preliminary data.</text>
</comment>
<dbReference type="Pfam" id="PF00078">
    <property type="entry name" value="RVT_1"/>
    <property type="match status" value="1"/>
</dbReference>
<name>A0A1Q9CHL1_SYMMI</name>
<dbReference type="OrthoDB" id="443363at2759"/>
<evidence type="ECO:0000313" key="3">
    <source>
        <dbReference type="EMBL" id="OLP82410.1"/>
    </source>
</evidence>
<evidence type="ECO:0000313" key="4">
    <source>
        <dbReference type="Proteomes" id="UP000186817"/>
    </source>
</evidence>
<protein>
    <submittedName>
        <fullName evidence="3">Putative 149 kDa protein</fullName>
    </submittedName>
</protein>
<sequence length="1269" mass="140363">MCKRPLCADRAAEARKFADHFETVLNVDRPTDPAAWRALPAQNYTAPLPAGLWDPPVFEEFAASVRKLARGKAPDLTGNHAELFHALLDAGDAGQAPLAHLHGLVCEFWHGRRPSAKRWRCSVLIPIFKNKGDFSDLNNHRGIVLLDVLSKLVCRVLNDRLSAVVEASCSEAEVGFRKGRSVTDAVFTLRRLLESWHFTRPAGPAPAGAADNAEDSLYLLFVDLTKAFDSVNRDQLWGLLRHQFAVPGHVVDMLQRIHDRMSTHVLHAGSLGREVPMRTGVRPGSIEGPTLYLLFYTVVLQEWRSRCSRACAQPPGVPWVSTRDGTLRLPSRTRVAYRDTLQLFDLEYADDTVMVDCSWDRFVICARLLDSVLTDFGVEMNLAKTEWMMVSGFGQPADAAPLPGARRLVIRGQVVPRTLQFKYLGSLVAADASLGVDADVRRHIGLAWAAFGYLKHVWRSHHIALKTKSTLLRSCVLCVLLFGCESWSLRSHHLRLLTSTWLGLVRGIQGLTWQQQRDGRLSASDLLARVGLPSLHTLLFQRVARWLGHVARRPPGRSIPFAMLFGSLPGRVCPPASVAGTQKRFFTTTARLVLQAIPTIDERVCARTAGDRAAWRRCVSAIKIDPPTRSAPVRAAPVSTRRAVAAQAAAGRDPSQCPSCQFRARNAQGLMNHINEKHPVESSSWTCEHCGEDMSVIAREVSLCAARGERLDVRPQGGLARKVRGGLVPDSFLGGLSGEATLVLVRESAYEPGRLKEDGQATVANPVQEREDWKEHFRKLQEGREIAQETVWQHVAQGGEVARWLGEAPTDAEIEACGMQMKNGKAAGVDGFLAEFYKYGPDELRDEINSCVRQMWQNAKSAVAGQEAADWPESWNKGIVVPLWKQKGDRTDKNTWRGITLLSVGSKLLARVVAQRVQVQDRIIGDIGFADDTTLVGEAEEMRNNVGVQTRPAGHVRGGQKRKLEELAKGLGDLKTVQQQQQEQLNSLQTRVDRIEKSTTSVIEHSVQVEAAYKQAEDTRDFKRLSKLAAEALGAELGPKVQMPYPLPTESPEQWSTAEEGRPPQAVATTWWAFITALLVGTRYVLPNKLRSWRDPNTNQRVRSPGHFLFKLKFGDLSLAVARALQAGLGAHINQCNRERREAGEGDQLTVFIHRTAEEQQRRNRRSDNSNGNQGNQSNRGKGSGGARRGKGRGKGGLQSNHTIWPAVDSVRRRFVQHGFRGAYGTDEKPPCHEGGRGIVSACIRNPTAEGMPDLFWTELATASAAAEK</sequence>
<organism evidence="3 4">
    <name type="scientific">Symbiodinium microadriaticum</name>
    <name type="common">Dinoflagellate</name>
    <name type="synonym">Zooxanthella microadriatica</name>
    <dbReference type="NCBI Taxonomy" id="2951"/>
    <lineage>
        <taxon>Eukaryota</taxon>
        <taxon>Sar</taxon>
        <taxon>Alveolata</taxon>
        <taxon>Dinophyceae</taxon>
        <taxon>Suessiales</taxon>
        <taxon>Symbiodiniaceae</taxon>
        <taxon>Symbiodinium</taxon>
    </lineage>
</organism>
<dbReference type="CDD" id="cd01650">
    <property type="entry name" value="RT_nLTR_like"/>
    <property type="match status" value="1"/>
</dbReference>
<dbReference type="PANTHER" id="PTHR47027">
    <property type="entry name" value="REVERSE TRANSCRIPTASE DOMAIN-CONTAINING PROTEIN"/>
    <property type="match status" value="1"/>
</dbReference>
<dbReference type="PROSITE" id="PS50878">
    <property type="entry name" value="RT_POL"/>
    <property type="match status" value="1"/>
</dbReference>
<proteinExistence type="predicted"/>
<feature type="domain" description="Reverse transcriptase" evidence="2">
    <location>
        <begin position="108"/>
        <end position="428"/>
    </location>
</feature>
<dbReference type="Proteomes" id="UP000186817">
    <property type="component" value="Unassembled WGS sequence"/>
</dbReference>
<feature type="compositionally biased region" description="Basic and acidic residues" evidence="1">
    <location>
        <begin position="1157"/>
        <end position="1168"/>
    </location>
</feature>
<dbReference type="InterPro" id="IPR000477">
    <property type="entry name" value="RT_dom"/>
</dbReference>
<accession>A0A1Q9CHL1</accession>
<gene>
    <name evidence="3" type="ORF">AK812_SmicGene36936</name>
</gene>
<feature type="compositionally biased region" description="Low complexity" evidence="1">
    <location>
        <begin position="1169"/>
        <end position="1181"/>
    </location>
</feature>
<evidence type="ECO:0000256" key="1">
    <source>
        <dbReference type="SAM" id="MobiDB-lite"/>
    </source>
</evidence>